<evidence type="ECO:0000256" key="1">
    <source>
        <dbReference type="ARBA" id="ARBA00022723"/>
    </source>
</evidence>
<keyword evidence="1" id="KW-0479">Metal-binding</keyword>
<dbReference type="InterPro" id="IPR036280">
    <property type="entry name" value="Multihaem_cyt_sf"/>
</dbReference>
<feature type="domain" description="Cytochrome c7-like" evidence="3">
    <location>
        <begin position="130"/>
        <end position="221"/>
    </location>
</feature>
<keyword evidence="5" id="KW-1185">Reference proteome</keyword>
<reference evidence="5" key="1">
    <citation type="journal article" date="2023" name="Mar. Drugs">
        <title>Gemmata algarum, a Novel Planctomycete Isolated from an Algal Mat, Displays Antimicrobial Activity.</title>
        <authorList>
            <person name="Kumar G."/>
            <person name="Kallscheuer N."/>
            <person name="Kashif M."/>
            <person name="Ahamad S."/>
            <person name="Jagadeeshwari U."/>
            <person name="Pannikurungottu S."/>
            <person name="Haufschild T."/>
            <person name="Kabuu M."/>
            <person name="Sasikala C."/>
            <person name="Jogler C."/>
            <person name="Ramana C."/>
        </authorList>
    </citation>
    <scope>NUCLEOTIDE SEQUENCE [LARGE SCALE GENOMIC DNA]</scope>
    <source>
        <strain evidence="5">JC673</strain>
    </source>
</reference>
<dbReference type="PANTHER" id="PTHR39425:SF1">
    <property type="entry name" value="CYTOCHROME C7-LIKE DOMAIN-CONTAINING PROTEIN"/>
    <property type="match status" value="1"/>
</dbReference>
<keyword evidence="2" id="KW-0812">Transmembrane</keyword>
<evidence type="ECO:0000313" key="4">
    <source>
        <dbReference type="EMBL" id="MDY3561482.1"/>
    </source>
</evidence>
<organism evidence="4 5">
    <name type="scientific">Gemmata algarum</name>
    <dbReference type="NCBI Taxonomy" id="2975278"/>
    <lineage>
        <taxon>Bacteria</taxon>
        <taxon>Pseudomonadati</taxon>
        <taxon>Planctomycetota</taxon>
        <taxon>Planctomycetia</taxon>
        <taxon>Gemmatales</taxon>
        <taxon>Gemmataceae</taxon>
        <taxon>Gemmata</taxon>
    </lineage>
</organism>
<keyword evidence="2" id="KW-1133">Transmembrane helix</keyword>
<comment type="caution">
    <text evidence="4">The sequence shown here is derived from an EMBL/GenBank/DDBJ whole genome shotgun (WGS) entry which is preliminary data.</text>
</comment>
<evidence type="ECO:0000259" key="3">
    <source>
        <dbReference type="Pfam" id="PF14522"/>
    </source>
</evidence>
<accession>A0ABU5F402</accession>
<feature type="domain" description="Cytochrome c7-like" evidence="3">
    <location>
        <begin position="51"/>
        <end position="96"/>
    </location>
</feature>
<evidence type="ECO:0000256" key="2">
    <source>
        <dbReference type="SAM" id="Phobius"/>
    </source>
</evidence>
<dbReference type="InterPro" id="IPR029467">
    <property type="entry name" value="Cyt_c7-like"/>
</dbReference>
<proteinExistence type="predicted"/>
<feature type="transmembrane region" description="Helical" evidence="2">
    <location>
        <begin position="12"/>
        <end position="34"/>
    </location>
</feature>
<sequence length="221" mass="24349">MPAIFPRSLDGYVRQGAIGLAVAAALAATGWYYYALPSYTRVGFTPEQPVPFSHELHAGKLGMDCAYCHQSVWDSPHASVPAAQTCMNCHNPKKANVKGASLLLAPVRNSYDTGRPVEWKRVHKLPEYSYFNHAVHVNKGVSCVSCHGQVNEMPVVRHDKPLTMGWCLQCHADPHAHLRDVKDVTNLSWKPPPGKTVNEIGAAIQKDLQVAPPMHCQACHR</sequence>
<dbReference type="SUPFAM" id="SSF48695">
    <property type="entry name" value="Multiheme cytochromes"/>
    <property type="match status" value="1"/>
</dbReference>
<dbReference type="EMBL" id="JAXBLV010000194">
    <property type="protein sequence ID" value="MDY3561482.1"/>
    <property type="molecule type" value="Genomic_DNA"/>
</dbReference>
<dbReference type="CDD" id="cd08168">
    <property type="entry name" value="Cytochrom_C3"/>
    <property type="match status" value="1"/>
</dbReference>
<keyword evidence="2" id="KW-0472">Membrane</keyword>
<dbReference type="Gene3D" id="3.90.10.10">
    <property type="entry name" value="Cytochrome C3"/>
    <property type="match status" value="2"/>
</dbReference>
<dbReference type="Pfam" id="PF14522">
    <property type="entry name" value="Cytochrome_C7"/>
    <property type="match status" value="2"/>
</dbReference>
<dbReference type="InterPro" id="IPR002322">
    <property type="entry name" value="Cyt_c_III"/>
</dbReference>
<protein>
    <submittedName>
        <fullName evidence="4">Cytochrome c family protein</fullName>
    </submittedName>
</protein>
<dbReference type="PANTHER" id="PTHR39425">
    <property type="entry name" value="LIPOPROTEIN CYTOCHROME C"/>
    <property type="match status" value="1"/>
</dbReference>
<evidence type="ECO:0000313" key="5">
    <source>
        <dbReference type="Proteomes" id="UP001272242"/>
    </source>
</evidence>
<dbReference type="Proteomes" id="UP001272242">
    <property type="component" value="Unassembled WGS sequence"/>
</dbReference>
<dbReference type="RefSeq" id="WP_320687890.1">
    <property type="nucleotide sequence ID" value="NZ_JAXBLV010000194.1"/>
</dbReference>
<dbReference type="PRINTS" id="PR00609">
    <property type="entry name" value="CYTOCHROMEC3"/>
</dbReference>
<gene>
    <name evidence="4" type="ORF">R5W23_002760</name>
</gene>
<name>A0ABU5F402_9BACT</name>